<dbReference type="RefSeq" id="XP_001806362.1">
    <property type="nucleotide sequence ID" value="XM_001806310.1"/>
</dbReference>
<dbReference type="GeneID" id="5983292"/>
<evidence type="ECO:0000313" key="2">
    <source>
        <dbReference type="Proteomes" id="UP000001055"/>
    </source>
</evidence>
<sequence length="236" mass="26368">MRPKPQLAPPLESPRPEHRLRALTNVQYHCSSGFASPSLSYTATSKDMTSLPLNYAIDYHTLSILIPPLTRILLFLQGASPSSAPLSSMASKRQRLRPPTHSPPALASFDTFHPTKVPIFQHLQLLGPSTSTSDSPIFQRLLWYHNYFRCTASAYTLLDHLHRIYLLRHACIPYVAFLASSVTLTRATRLHVCRYIKDVILHLFIDTFPRTDSQSPASSSPVIVTPRTCSATGYAV</sequence>
<dbReference type="KEGG" id="pno:SNOG_16238"/>
<accession>Q0TWB8</accession>
<dbReference type="InParanoid" id="Q0TWB8"/>
<dbReference type="AlphaFoldDB" id="Q0TWB8"/>
<organism evidence="1 2">
    <name type="scientific">Phaeosphaeria nodorum (strain SN15 / ATCC MYA-4574 / FGSC 10173)</name>
    <name type="common">Glume blotch fungus</name>
    <name type="synonym">Parastagonospora nodorum</name>
    <dbReference type="NCBI Taxonomy" id="321614"/>
    <lineage>
        <taxon>Eukaryota</taxon>
        <taxon>Fungi</taxon>
        <taxon>Dikarya</taxon>
        <taxon>Ascomycota</taxon>
        <taxon>Pezizomycotina</taxon>
        <taxon>Dothideomycetes</taxon>
        <taxon>Pleosporomycetidae</taxon>
        <taxon>Pleosporales</taxon>
        <taxon>Pleosporineae</taxon>
        <taxon>Phaeosphaeriaceae</taxon>
        <taxon>Parastagonospora</taxon>
    </lineage>
</organism>
<reference evidence="2" key="1">
    <citation type="journal article" date="2007" name="Plant Cell">
        <title>Dothideomycete-plant interactions illuminated by genome sequencing and EST analysis of the wheat pathogen Stagonospora nodorum.</title>
        <authorList>
            <person name="Hane J.K."/>
            <person name="Lowe R.G."/>
            <person name="Solomon P.S."/>
            <person name="Tan K.C."/>
            <person name="Schoch C.L."/>
            <person name="Spatafora J.W."/>
            <person name="Crous P.W."/>
            <person name="Kodira C."/>
            <person name="Birren B.W."/>
            <person name="Galagan J.E."/>
            <person name="Torriani S.F."/>
            <person name="McDonald B.A."/>
            <person name="Oliver R.P."/>
        </authorList>
    </citation>
    <scope>NUCLEOTIDE SEQUENCE [LARGE SCALE GENOMIC DNA]</scope>
    <source>
        <strain evidence="2">SN15 / ATCC MYA-4574 / FGSC 10173</strain>
    </source>
</reference>
<dbReference type="Proteomes" id="UP000001055">
    <property type="component" value="Unassembled WGS sequence"/>
</dbReference>
<dbReference type="EMBL" id="CH445368">
    <property type="protein sequence ID" value="EAT76422.1"/>
    <property type="molecule type" value="Genomic_DNA"/>
</dbReference>
<gene>
    <name evidence="1" type="ORF">SNOG_16238</name>
</gene>
<dbReference type="HOGENOM" id="CLU_1175796_0_0_1"/>
<evidence type="ECO:0000313" key="1">
    <source>
        <dbReference type="EMBL" id="EAT76422.1"/>
    </source>
</evidence>
<name>Q0TWB8_PHANO</name>
<proteinExistence type="predicted"/>
<protein>
    <submittedName>
        <fullName evidence="1">Uncharacterized protein</fullName>
    </submittedName>
</protein>
<dbReference type="VEuPathDB" id="FungiDB:JI435_162380"/>